<evidence type="ECO:0000313" key="2">
    <source>
        <dbReference type="Proteomes" id="UP000517252"/>
    </source>
</evidence>
<comment type="caution">
    <text evidence="1">The sequence shown here is derived from an EMBL/GenBank/DDBJ whole genome shotgun (WGS) entry which is preliminary data.</text>
</comment>
<gene>
    <name evidence="1" type="ORF">TASIC1_0001005800</name>
</gene>
<sequence length="209" mass="23325">MPITEVVFPLFKLDPESLAALKAATPTLFASVKDVGGLLTLVRGPLLEENGQAVDPNTHRSVLSLEWTDAASFHNFYPASEKFLSFVNIIKPIVVAPPVPQLFQAEDRSTQCLFSDITQIIRVQSNSGTEETWKRIEQLLETSVGEKLPSYHAGGIEKDEAFFLGLIGWKSKEQYDRFGKQKDFLDLVKQLNAQNEADNFVVQLSKVDI</sequence>
<dbReference type="Proteomes" id="UP000517252">
    <property type="component" value="Unassembled WGS sequence"/>
</dbReference>
<organism evidence="1 2">
    <name type="scientific">Trichoderma asperellum</name>
    <name type="common">Filamentous fungus</name>
    <dbReference type="NCBI Taxonomy" id="101201"/>
    <lineage>
        <taxon>Eukaryota</taxon>
        <taxon>Fungi</taxon>
        <taxon>Dikarya</taxon>
        <taxon>Ascomycota</taxon>
        <taxon>Pezizomycotina</taxon>
        <taxon>Sordariomycetes</taxon>
        <taxon>Hypocreomycetidae</taxon>
        <taxon>Hypocreales</taxon>
        <taxon>Hypocreaceae</taxon>
        <taxon>Trichoderma</taxon>
    </lineage>
</organism>
<reference evidence="1 2" key="1">
    <citation type="submission" date="2020-07" db="EMBL/GenBank/DDBJ databases">
        <title>Trichoderma asperellum IC-1 whole genome shotgun sequence.</title>
        <authorList>
            <person name="Kanamasa S."/>
            <person name="Takahashi H."/>
        </authorList>
    </citation>
    <scope>NUCLEOTIDE SEQUENCE [LARGE SCALE GENOMIC DNA]</scope>
    <source>
        <strain evidence="1 2">IC-1</strain>
    </source>
</reference>
<name>A0A6V8QJH4_TRIAP</name>
<evidence type="ECO:0008006" key="3">
    <source>
        <dbReference type="Google" id="ProtNLM"/>
    </source>
</evidence>
<proteinExistence type="predicted"/>
<accession>A0A6V8QJH4</accession>
<dbReference type="OrthoDB" id="4425169at2759"/>
<protein>
    <recommendedName>
        <fullName evidence="3">ABM domain-containing protein</fullName>
    </recommendedName>
</protein>
<dbReference type="AlphaFoldDB" id="A0A6V8QJH4"/>
<evidence type="ECO:0000313" key="1">
    <source>
        <dbReference type="EMBL" id="GFP51906.1"/>
    </source>
</evidence>
<dbReference type="EMBL" id="BLZH01000001">
    <property type="protein sequence ID" value="GFP51906.1"/>
    <property type="molecule type" value="Genomic_DNA"/>
</dbReference>